<dbReference type="Pfam" id="PF14279">
    <property type="entry name" value="HNH_5"/>
    <property type="match status" value="1"/>
</dbReference>
<organism evidence="2">
    <name type="scientific">hydrothermal vent metagenome</name>
    <dbReference type="NCBI Taxonomy" id="652676"/>
    <lineage>
        <taxon>unclassified sequences</taxon>
        <taxon>metagenomes</taxon>
        <taxon>ecological metagenomes</taxon>
    </lineage>
</organism>
<protein>
    <recommendedName>
        <fullName evidence="1">HNH endonuclease 5 domain-containing protein</fullName>
    </recommendedName>
</protein>
<feature type="domain" description="HNH endonuclease 5" evidence="1">
    <location>
        <begin position="4"/>
        <end position="57"/>
    </location>
</feature>
<proteinExistence type="predicted"/>
<name>A0A1W1CQJ6_9ZZZZ</name>
<dbReference type="EMBL" id="FPHI01000040">
    <property type="protein sequence ID" value="SFV68039.1"/>
    <property type="molecule type" value="Genomic_DNA"/>
</dbReference>
<gene>
    <name evidence="2" type="ORF">MNB_SV-3-1248</name>
</gene>
<sequence length="535" mass="64291">MNVCYLCGKEFNEDIKKHDEHIIQQSVGGNLTENDILCSSCGGSLGKEIDVPFSKIFDGIATRLDIKKDRNNNKQSSTNGTYRNLKYRLMSLSWSITPKKMNLLDFQYQYKYFCNEIREIEVIWKNFKVTPLKPFHKYTDNHKQVIIYANQKQAKQYKKKIEKEISENFQENEKPEITFCDDLEGVIEYPFKMNNKAFKRGLAKIAIGFASKHNIQRENLPLVLEIDNKTKQGKILDEIPTIQFYPLGIIDRLIEIQKNEFEHYPFHNLILFTLDYDPKISNGKKVLMCYIELFSTFQWYVVLNDVYNGESIYEFYAQQILKKDDYIVELGRRYYKERNIWLQPLGITEEYIEKKYNCREDRNKTRWDIEEELIQEETIKQKYKFDFEGYIHDIVSGISNQVSLVKQKEQFQKPEFRQTHFGQFVNNKYLMKEYEVFDDIENIMNFKQNLDLFFSQKYNEEFDDYDEIFSILSYRRFFYHDCLMNYYTELLENNQRLEQLGALKAYGYNKMNMLNRYIQDENIKSKTQQNLAPNR</sequence>
<reference evidence="2" key="1">
    <citation type="submission" date="2016-10" db="EMBL/GenBank/DDBJ databases">
        <authorList>
            <person name="de Groot N.N."/>
        </authorList>
    </citation>
    <scope>NUCLEOTIDE SEQUENCE</scope>
</reference>
<dbReference type="InterPro" id="IPR029471">
    <property type="entry name" value="HNH_5"/>
</dbReference>
<evidence type="ECO:0000259" key="1">
    <source>
        <dbReference type="Pfam" id="PF14279"/>
    </source>
</evidence>
<dbReference type="AlphaFoldDB" id="A0A1W1CQJ6"/>
<evidence type="ECO:0000313" key="2">
    <source>
        <dbReference type="EMBL" id="SFV68039.1"/>
    </source>
</evidence>
<accession>A0A1W1CQJ6</accession>